<reference evidence="4" key="1">
    <citation type="submission" date="2016-03" db="EMBL/GenBank/DDBJ databases">
        <title>Mechanisms controlling the formation of the plant cell surface in tip-growing cells are functionally conserved among land plants.</title>
        <authorList>
            <person name="Honkanen S."/>
            <person name="Jones V.A."/>
            <person name="Morieri G."/>
            <person name="Champion C."/>
            <person name="Hetherington A.J."/>
            <person name="Kelly S."/>
            <person name="Saint-Marcoux D."/>
            <person name="Proust H."/>
            <person name="Prescott H."/>
            <person name="Dolan L."/>
        </authorList>
    </citation>
    <scope>NUCLEOTIDE SEQUENCE [LARGE SCALE GENOMIC DNA]</scope>
    <source>
        <tissue evidence="4">Whole gametophyte</tissue>
    </source>
</reference>
<dbReference type="InterPro" id="IPR011043">
    <property type="entry name" value="Gal_Oxase/kelch_b-propeller"/>
</dbReference>
<dbReference type="EMBL" id="LVLJ01000882">
    <property type="protein sequence ID" value="OAE32201.1"/>
    <property type="molecule type" value="Genomic_DNA"/>
</dbReference>
<evidence type="ECO:0000313" key="5">
    <source>
        <dbReference type="Proteomes" id="UP000077202"/>
    </source>
</evidence>
<name>A0A176WHZ8_MARPO</name>
<evidence type="ECO:0008006" key="6">
    <source>
        <dbReference type="Google" id="ProtNLM"/>
    </source>
</evidence>
<dbReference type="Proteomes" id="UP000077202">
    <property type="component" value="Unassembled WGS sequence"/>
</dbReference>
<dbReference type="InterPro" id="IPR009880">
    <property type="entry name" value="Glyoxal_oxidase_N"/>
</dbReference>
<evidence type="ECO:0000259" key="3">
    <source>
        <dbReference type="Pfam" id="PF09118"/>
    </source>
</evidence>
<dbReference type="PANTHER" id="PTHR32208">
    <property type="entry name" value="SECRETED PROTEIN-RELATED"/>
    <property type="match status" value="1"/>
</dbReference>
<comment type="caution">
    <text evidence="4">The sequence shown here is derived from an EMBL/GenBank/DDBJ whole genome shotgun (WGS) entry which is preliminary data.</text>
</comment>
<dbReference type="InterPro" id="IPR013783">
    <property type="entry name" value="Ig-like_fold"/>
</dbReference>
<dbReference type="SUPFAM" id="SSF81296">
    <property type="entry name" value="E set domains"/>
    <property type="match status" value="1"/>
</dbReference>
<evidence type="ECO:0000259" key="2">
    <source>
        <dbReference type="Pfam" id="PF07250"/>
    </source>
</evidence>
<dbReference type="CDD" id="cd02851">
    <property type="entry name" value="E_set_GO_C"/>
    <property type="match status" value="1"/>
</dbReference>
<dbReference type="Pfam" id="PF09118">
    <property type="entry name" value="GO-like_E_set"/>
    <property type="match status" value="1"/>
</dbReference>
<dbReference type="Pfam" id="PF07250">
    <property type="entry name" value="Glyoxal_oxid_N"/>
    <property type="match status" value="1"/>
</dbReference>
<dbReference type="Gene3D" id="2.60.40.10">
    <property type="entry name" value="Immunoglobulins"/>
    <property type="match status" value="1"/>
</dbReference>
<keyword evidence="1" id="KW-0732">Signal</keyword>
<dbReference type="AlphaFoldDB" id="A0A176WHZ8"/>
<evidence type="ECO:0000256" key="1">
    <source>
        <dbReference type="ARBA" id="ARBA00022729"/>
    </source>
</evidence>
<dbReference type="InterPro" id="IPR015202">
    <property type="entry name" value="GO-like_E_set"/>
</dbReference>
<dbReference type="InterPro" id="IPR014756">
    <property type="entry name" value="Ig_E-set"/>
</dbReference>
<organism evidence="4 5">
    <name type="scientific">Marchantia polymorpha subsp. ruderalis</name>
    <dbReference type="NCBI Taxonomy" id="1480154"/>
    <lineage>
        <taxon>Eukaryota</taxon>
        <taxon>Viridiplantae</taxon>
        <taxon>Streptophyta</taxon>
        <taxon>Embryophyta</taxon>
        <taxon>Marchantiophyta</taxon>
        <taxon>Marchantiopsida</taxon>
        <taxon>Marchantiidae</taxon>
        <taxon>Marchantiales</taxon>
        <taxon>Marchantiaceae</taxon>
        <taxon>Marchantia</taxon>
    </lineage>
</organism>
<feature type="domain" description="Glyoxal oxidase N-terminal" evidence="2">
    <location>
        <begin position="86"/>
        <end position="470"/>
    </location>
</feature>
<proteinExistence type="predicted"/>
<feature type="domain" description="Galactose oxidase-like Early set" evidence="3">
    <location>
        <begin position="479"/>
        <end position="583"/>
    </location>
</feature>
<sequence length="585" mass="65050">MASIRHRLGDGAERLPAQSPRVSQMSGKDLAIANKQMLVTANPFECSSWEVWVSWCWGACVRTQWLVQSQGGSWKLLSENVGIASMHTAVTHYGSVIMLDRTNIGPSNITLPHGRCRNNPKDLVLPRDCYAHSVEFFPKSGRVRPLYIWSDTWCSSGQFGADGTLVHTGGDYDGIRRIRRFVPCPESNGTCDWKEDKKPQLYAERWYASNQLLPDGTFIVVGGRSEFTVEFVPPRPGNATYLPLLEQVDDYQGDNMYPFVHLLPDGNLFIFANRDSIVYDYRKNVTRRRFPRIPGTPRCYPSAGSSVLLPLRASDGFRQVEILVCGGAQLGAWAYPEELLDAAQDCGRLLVSDPDADWVMETMPIRRAMGDMVLLPNQHVTIINGASRGSQGWGFAEDPVLYPVDYDPRSPPGSRFAVMSPTVVPRMYHSTANLLPDGGVLVAGSNTHHFYTFNETYNTELRVEQFRPEYMSSELDFLRPAIVDFPKAVGYGESFSVAVVLPSAPHHDIELVLLSSPFTTHSFSQGQRMISLAVEPPLLVDASSGLYHVTCTSPPTGEIAPAAYYMLFALNYEVPGEAVWVQIVP</sequence>
<dbReference type="SUPFAM" id="SSF50965">
    <property type="entry name" value="Galactose oxidase, central domain"/>
    <property type="match status" value="1"/>
</dbReference>
<dbReference type="InterPro" id="IPR037293">
    <property type="entry name" value="Gal_Oxidase_central_sf"/>
</dbReference>
<evidence type="ECO:0000313" key="4">
    <source>
        <dbReference type="EMBL" id="OAE32201.1"/>
    </source>
</evidence>
<keyword evidence="5" id="KW-1185">Reference proteome</keyword>
<protein>
    <recommendedName>
        <fullName evidence="6">Galactose oxidase-like Early set domain-containing protein</fullName>
    </recommendedName>
</protein>
<dbReference type="PANTHER" id="PTHR32208:SF99">
    <property type="entry name" value="GLYOXAL OR GALACTOSE OXIDASE"/>
    <property type="match status" value="1"/>
</dbReference>
<dbReference type="Gene3D" id="2.130.10.80">
    <property type="entry name" value="Galactose oxidase/kelch, beta-propeller"/>
    <property type="match status" value="1"/>
</dbReference>
<gene>
    <name evidence="4" type="ORF">AXG93_1793s1350</name>
</gene>
<accession>A0A176WHZ8</accession>